<comment type="cofactor">
    <cofactor evidence="2">
        <name>[3Fe-4S] cluster</name>
        <dbReference type="ChEBI" id="CHEBI:21137"/>
    </cofactor>
</comment>
<organism evidence="17 18">
    <name type="scientific">Steroidobacter flavus</name>
    <dbReference type="NCBI Taxonomy" id="1842136"/>
    <lineage>
        <taxon>Bacteria</taxon>
        <taxon>Pseudomonadati</taxon>
        <taxon>Pseudomonadota</taxon>
        <taxon>Gammaproteobacteria</taxon>
        <taxon>Steroidobacterales</taxon>
        <taxon>Steroidobacteraceae</taxon>
        <taxon>Steroidobacter</taxon>
    </lineage>
</organism>
<dbReference type="Gene3D" id="3.60.20.10">
    <property type="entry name" value="Glutamine Phosphoribosylpyrophosphate, subunit 1, domain 1"/>
    <property type="match status" value="1"/>
</dbReference>
<dbReference type="Gene3D" id="2.160.20.60">
    <property type="entry name" value="Glutamate synthase, alpha subunit, C-terminal domain"/>
    <property type="match status" value="1"/>
</dbReference>
<keyword evidence="13" id="KW-0003">3Fe-4S</keyword>
<dbReference type="InterPro" id="IPR029055">
    <property type="entry name" value="Ntn_hydrolases_N"/>
</dbReference>
<evidence type="ECO:0000256" key="7">
    <source>
        <dbReference type="ARBA" id="ARBA00022723"/>
    </source>
</evidence>
<keyword evidence="6" id="KW-0288">FMN</keyword>
<dbReference type="InterPro" id="IPR050711">
    <property type="entry name" value="ET-N_metabolism_enzyme"/>
</dbReference>
<dbReference type="NCBIfam" id="NF008730">
    <property type="entry name" value="PRK11750.1"/>
    <property type="match status" value="1"/>
</dbReference>
<dbReference type="InterPro" id="IPR006982">
    <property type="entry name" value="Glu_synth_centr_N"/>
</dbReference>
<keyword evidence="5" id="KW-0285">Flavoprotein</keyword>
<gene>
    <name evidence="17" type="primary">gltB</name>
    <name evidence="17" type="ORF">ACFPN2_15620</name>
</gene>
<dbReference type="CDD" id="cd00982">
    <property type="entry name" value="gltB_C"/>
    <property type="match status" value="1"/>
</dbReference>
<dbReference type="Pfam" id="PF01645">
    <property type="entry name" value="Glu_synthase"/>
    <property type="match status" value="1"/>
</dbReference>
<proteinExistence type="inferred from homology"/>
<dbReference type="PANTHER" id="PTHR11938">
    <property type="entry name" value="FAD NADPH DEHYDROGENASE/OXIDOREDUCTASE"/>
    <property type="match status" value="1"/>
</dbReference>
<dbReference type="CDD" id="cd00713">
    <property type="entry name" value="GltS"/>
    <property type="match status" value="1"/>
</dbReference>
<dbReference type="EC" id="1.4.1.13" evidence="17"/>
<evidence type="ECO:0000256" key="14">
    <source>
        <dbReference type="ARBA" id="ARBA00029440"/>
    </source>
</evidence>
<keyword evidence="4" id="KW-0028">Amino-acid biosynthesis</keyword>
<dbReference type="CDD" id="cd02808">
    <property type="entry name" value="GltS_FMN"/>
    <property type="match status" value="1"/>
</dbReference>
<evidence type="ECO:0000256" key="5">
    <source>
        <dbReference type="ARBA" id="ARBA00022630"/>
    </source>
</evidence>
<dbReference type="InterPro" id="IPR002932">
    <property type="entry name" value="Glu_synthdom"/>
</dbReference>
<evidence type="ECO:0000256" key="2">
    <source>
        <dbReference type="ARBA" id="ARBA00001927"/>
    </source>
</evidence>
<reference evidence="18" key="1">
    <citation type="journal article" date="2019" name="Int. J. Syst. Evol. Microbiol.">
        <title>The Global Catalogue of Microorganisms (GCM) 10K type strain sequencing project: providing services to taxonomists for standard genome sequencing and annotation.</title>
        <authorList>
            <consortium name="The Broad Institute Genomics Platform"/>
            <consortium name="The Broad Institute Genome Sequencing Center for Infectious Disease"/>
            <person name="Wu L."/>
            <person name="Ma J."/>
        </authorList>
    </citation>
    <scope>NUCLEOTIDE SEQUENCE [LARGE SCALE GENOMIC DNA]</scope>
    <source>
        <strain evidence="18">CGMCC 1.10759</strain>
    </source>
</reference>
<dbReference type="SUPFAM" id="SSF69336">
    <property type="entry name" value="Alpha subunit of glutamate synthase, C-terminal domain"/>
    <property type="match status" value="1"/>
</dbReference>
<comment type="cofactor">
    <cofactor evidence="1">
        <name>FMN</name>
        <dbReference type="ChEBI" id="CHEBI:58210"/>
    </cofactor>
</comment>
<evidence type="ECO:0000256" key="13">
    <source>
        <dbReference type="ARBA" id="ARBA00023291"/>
    </source>
</evidence>
<dbReference type="GO" id="GO:0004355">
    <property type="term" value="F:glutamate synthase (NADPH) activity"/>
    <property type="evidence" value="ECO:0007669"/>
    <property type="project" value="UniProtKB-EC"/>
</dbReference>
<dbReference type="RefSeq" id="WP_380598069.1">
    <property type="nucleotide sequence ID" value="NZ_JBHSDU010000003.1"/>
</dbReference>
<comment type="pathway">
    <text evidence="14">Amino-acid biosynthesis.</text>
</comment>
<dbReference type="InterPro" id="IPR017932">
    <property type="entry name" value="GATase_2_dom"/>
</dbReference>
<evidence type="ECO:0000256" key="3">
    <source>
        <dbReference type="ARBA" id="ARBA00009716"/>
    </source>
</evidence>
<keyword evidence="10" id="KW-0408">Iron</keyword>
<feature type="region of interest" description="Disordered" evidence="15">
    <location>
        <begin position="1"/>
        <end position="30"/>
    </location>
</feature>
<evidence type="ECO:0000256" key="1">
    <source>
        <dbReference type="ARBA" id="ARBA00001917"/>
    </source>
</evidence>
<dbReference type="EMBL" id="JBHSDU010000003">
    <property type="protein sequence ID" value="MFC4310519.1"/>
    <property type="molecule type" value="Genomic_DNA"/>
</dbReference>
<evidence type="ECO:0000256" key="6">
    <source>
        <dbReference type="ARBA" id="ARBA00022643"/>
    </source>
</evidence>
<dbReference type="Pfam" id="PF00310">
    <property type="entry name" value="GATase_2"/>
    <property type="match status" value="1"/>
</dbReference>
<dbReference type="SUPFAM" id="SSF56235">
    <property type="entry name" value="N-terminal nucleophile aminohydrolases (Ntn hydrolases)"/>
    <property type="match status" value="1"/>
</dbReference>
<dbReference type="InterPro" id="IPR013785">
    <property type="entry name" value="Aldolase_TIM"/>
</dbReference>
<evidence type="ECO:0000256" key="9">
    <source>
        <dbReference type="ARBA" id="ARBA00023002"/>
    </source>
</evidence>
<evidence type="ECO:0000256" key="10">
    <source>
        <dbReference type="ARBA" id="ARBA00023004"/>
    </source>
</evidence>
<feature type="domain" description="Glutamine amidotransferase type-2" evidence="16">
    <location>
        <begin position="41"/>
        <end position="440"/>
    </location>
</feature>
<dbReference type="Gene3D" id="3.20.20.70">
    <property type="entry name" value="Aldolase class I"/>
    <property type="match status" value="2"/>
</dbReference>
<dbReference type="Pfam" id="PF04898">
    <property type="entry name" value="Glu_syn_central"/>
    <property type="match status" value="1"/>
</dbReference>
<evidence type="ECO:0000313" key="18">
    <source>
        <dbReference type="Proteomes" id="UP001595904"/>
    </source>
</evidence>
<comment type="caution">
    <text evidence="17">The sequence shown here is derived from an EMBL/GenBank/DDBJ whole genome shotgun (WGS) entry which is preliminary data.</text>
</comment>
<dbReference type="PROSITE" id="PS51278">
    <property type="entry name" value="GATASE_TYPE_2"/>
    <property type="match status" value="1"/>
</dbReference>
<evidence type="ECO:0000313" key="17">
    <source>
        <dbReference type="EMBL" id="MFC4310519.1"/>
    </source>
</evidence>
<accession>A0ABV8SSC5</accession>
<evidence type="ECO:0000256" key="4">
    <source>
        <dbReference type="ARBA" id="ARBA00022605"/>
    </source>
</evidence>
<keyword evidence="7" id="KW-0479">Metal-binding</keyword>
<dbReference type="InterPro" id="IPR002489">
    <property type="entry name" value="Glu_synth_asu_C"/>
</dbReference>
<name>A0ABV8SSC5_9GAMM</name>
<dbReference type="Proteomes" id="UP001595904">
    <property type="component" value="Unassembled WGS sequence"/>
</dbReference>
<dbReference type="Pfam" id="PF01493">
    <property type="entry name" value="GXGXG"/>
    <property type="match status" value="1"/>
</dbReference>
<keyword evidence="11" id="KW-0411">Iron-sulfur</keyword>
<keyword evidence="18" id="KW-1185">Reference proteome</keyword>
<evidence type="ECO:0000256" key="8">
    <source>
        <dbReference type="ARBA" id="ARBA00022962"/>
    </source>
</evidence>
<dbReference type="PANTHER" id="PTHR11938:SF133">
    <property type="entry name" value="GLUTAMATE SYNTHASE (NADH)"/>
    <property type="match status" value="1"/>
</dbReference>
<evidence type="ECO:0000256" key="12">
    <source>
        <dbReference type="ARBA" id="ARBA00023164"/>
    </source>
</evidence>
<dbReference type="SUPFAM" id="SSF51395">
    <property type="entry name" value="FMN-linked oxidoreductases"/>
    <property type="match status" value="1"/>
</dbReference>
<keyword evidence="8" id="KW-0315">Glutamine amidotransferase</keyword>
<comment type="similarity">
    <text evidence="3">Belongs to the glutamate synthase family.</text>
</comment>
<keyword evidence="9 17" id="KW-0560">Oxidoreductase</keyword>
<evidence type="ECO:0000256" key="15">
    <source>
        <dbReference type="SAM" id="MobiDB-lite"/>
    </source>
</evidence>
<dbReference type="InterPro" id="IPR036485">
    <property type="entry name" value="Glu_synth_asu_C_sf"/>
</dbReference>
<evidence type="ECO:0000259" key="16">
    <source>
        <dbReference type="PROSITE" id="PS51278"/>
    </source>
</evidence>
<evidence type="ECO:0000256" key="11">
    <source>
        <dbReference type="ARBA" id="ARBA00023014"/>
    </source>
</evidence>
<sequence>MSNGTERASKEGAANEVALKGRTTRPEKQGLYDPAYEHDACGVGFVVDIKGRKSHKILQQGLQVLTNLDHRGACGAETNTGDGAGVLLQMPHQFLAAAAKKSRIDLPEPEHYGCGIVFLPRNPTLRRRIEERFEQIVQSEGQTVLGWRTVPTNNSSLGDTAKSCEPYMRQVFVARNPSLPDALAFERKLYVIRKRAYTEIRTSTMEGAASWYVASLSYKTLVYKGMLLTEQLGPYFPDLQDPTMETAIALVHSRFSTNTFPSWDRAHPYRYVAHNGEINTVRGNANWMHAREALFQSEAFGDDMEQILPIINPNGSDSAMFDNTLELLVLAGRSLPHAMMMMIPEPWSNHQTMDDNKRAFYQYHSSVMEPWDGPAAIAFTDGKAIGAVLDRNGLRPSRYYVTKDGLVVMASEAGVLDIAPETILQKGRLQPGRMFLVDTEQGRIVEDEEIKKAVTTERPYRQWLNDHLVHVNDLPTAPEVPAPDHDTLLQRQIAFGYTFEDERIILAPMAQSGVEAVGSMGNDTPLAVLSNKPRLLYDYFKQLFAQVTNPPIDSIREEIITSAETRLGSEGNLLNPQPADCRRLELKWPILTNEEFAKVRRMDLPGLRVGVLPSLFRVTRGEKGLVKSMEEIRLMARRMIEEEEVNVLILSDRGVNKEFAPIPALLAVAGLHHYLIREGLRTRVSLVIETGEAREVHHFALLIGYGVSAINPYVAFETIDSMIRDDRLTNIDHKTACKNLVKAATKGIIKVMAKMGISAIQSYRGAQVFEAVGLRQDVIDEYFTWTASRVGGIGMDVIAQEVLVRHRAAFPERPTDRHTLPVGGQYQWRADGEYHLFNPESIHRLQKSVRNDNFNQFKEYSKLINEQATNLCTLRGLLDFKFGDAVPLEEVEPIEAIMKRFKTGAMSYGSISQEAHETLAIAMNRIGGKSNTGEGGEDPARFKPMANGDSKNSAIKQVASGRFGVTSEYLVSANEIQIKMAQGAKPGEGGQLPGTKVYPWIAKTRHTTAGVGLISPPPHHDIYSIEDLAELIHDLKNANRRARISVKLVAEVGVGTVAAGVAKAHADVVLVSGHDGGTGASPQTSLAHAGLPWELGLAETHQTLVMNNLRSRIAVETDGQLKTGRDVIVAALLGAEEYGFATAPLVATGCIMMRVCHLNTCPAGIATQDPRLREKFAGKPEHVVNFMRFIAMEMRELMAQLGFRTIEEMIGRVDRLEPRKAVNHWKARGLDFSNLLYSPDSSDGTPRFKQMEQDHGLEKSLDLTKLLEICKPAIERGEKVEAELPIRNVNRVAGTITGSEITRKYGAAGLPEDTIKIRFKGSAGQSFGAFLPRGMTFSLEGDANDYLGKGLSGGKLVLFPPAGSTFVSYENIIIGNVALYGATSGEAYIGGMAGERFCVRNSGVHAVVEAVGDHGCEYMTGGRVIVLGPAGRNFGAGMSGGVAYVLDEHGDFHTKVNKEMVDVGPLDEPEEIAAVGAMIERHYGYTKSARARQVLDNWNDMVKKFVRVLPRDYKRMLACIARAHEQGLTGDDAIMVAFEENAKDTARVGGN</sequence>
<keyword evidence="12" id="KW-0314">Glutamate biosynthesis</keyword>
<protein>
    <submittedName>
        <fullName evidence="17">Glutamate synthase large subunit</fullName>
        <ecNumber evidence="17">1.4.1.13</ecNumber>
    </submittedName>
</protein>